<protein>
    <submittedName>
        <fullName evidence="2">Uncharacterized protein</fullName>
    </submittedName>
</protein>
<proteinExistence type="predicted"/>
<evidence type="ECO:0000313" key="2">
    <source>
        <dbReference type="EMBL" id="BCT91665.1"/>
    </source>
</evidence>
<feature type="region of interest" description="Disordered" evidence="1">
    <location>
        <begin position="1"/>
        <end position="33"/>
    </location>
</feature>
<accession>A0ABN6FRX4</accession>
<evidence type="ECO:0000256" key="1">
    <source>
        <dbReference type="SAM" id="MobiDB-lite"/>
    </source>
</evidence>
<dbReference type="EMBL" id="AP024545">
    <property type="protein sequence ID" value="BCT91665.1"/>
    <property type="molecule type" value="Genomic_DNA"/>
</dbReference>
<keyword evidence="3" id="KW-1185">Reference proteome</keyword>
<gene>
    <name evidence="2" type="ORF">LYSCAS_06890</name>
</gene>
<sequence length="107" mass="11994">MIRVAPDERRDAQHFPNPRGRKASYPVRPPAHRECRMPASRSELDAALYQLHAALPLWRGMKSGDALFDHYGEKLAELVSEVAPTDRHYAVAQASDLMAAVDARRTS</sequence>
<reference evidence="2 3" key="1">
    <citation type="submission" date="2021-03" db="EMBL/GenBank/DDBJ databases">
        <title>Complete Genome Sequences of Two Lysobacter Strains Isolated from Sea Water (Lysobacter caseinilyticus) and Soil (Lysobacter helvus) in South Korea.</title>
        <authorList>
            <person name="Watanabe Y."/>
            <person name="Arakawa K."/>
        </authorList>
    </citation>
    <scope>NUCLEOTIDE SEQUENCE [LARGE SCALE GENOMIC DNA]</scope>
    <source>
        <strain evidence="2 3">KVB24</strain>
    </source>
</reference>
<name>A0ABN6FRX4_9GAMM</name>
<evidence type="ECO:0000313" key="3">
    <source>
        <dbReference type="Proteomes" id="UP000681317"/>
    </source>
</evidence>
<organism evidence="2 3">
    <name type="scientific">Noviluteimonas caseinilytica</name>
    <dbReference type="NCBI Taxonomy" id="2675101"/>
    <lineage>
        <taxon>Bacteria</taxon>
        <taxon>Pseudomonadati</taxon>
        <taxon>Pseudomonadota</taxon>
        <taxon>Gammaproteobacteria</taxon>
        <taxon>Lysobacterales</taxon>
        <taxon>Lysobacteraceae</taxon>
        <taxon>Noviluteimonas</taxon>
    </lineage>
</organism>
<feature type="compositionally biased region" description="Basic and acidic residues" evidence="1">
    <location>
        <begin position="1"/>
        <end position="13"/>
    </location>
</feature>
<dbReference type="Proteomes" id="UP000681317">
    <property type="component" value="Chromosome"/>
</dbReference>